<dbReference type="GO" id="GO:0046872">
    <property type="term" value="F:metal ion binding"/>
    <property type="evidence" value="ECO:0007669"/>
    <property type="project" value="UniProtKB-UniRule"/>
</dbReference>
<evidence type="ECO:0000256" key="10">
    <source>
        <dbReference type="RuleBase" id="RU369084"/>
    </source>
</evidence>
<dbReference type="OrthoDB" id="449252at2759"/>
<reference evidence="12" key="1">
    <citation type="submission" date="2020-11" db="EMBL/GenBank/DDBJ databases">
        <authorList>
            <person name="Tran Van P."/>
        </authorList>
    </citation>
    <scope>NUCLEOTIDE SEQUENCE</scope>
</reference>
<dbReference type="GO" id="GO:0005789">
    <property type="term" value="C:endoplasmic reticulum membrane"/>
    <property type="evidence" value="ECO:0007669"/>
    <property type="project" value="UniProtKB-SubCell"/>
</dbReference>
<dbReference type="PANTHER" id="PTHR13680">
    <property type="entry name" value="CDGSH IRON-SULFUR DOMAIN-CONTAINING PROTEIN 1"/>
    <property type="match status" value="1"/>
</dbReference>
<dbReference type="FunFam" id="3.40.5.90:FF:000001">
    <property type="entry name" value="CDGSH iron-sulfur domain-containing protein 1"/>
    <property type="match status" value="1"/>
</dbReference>
<dbReference type="Gene3D" id="3.40.5.90">
    <property type="entry name" value="CDGSH iron-sulfur domain, mitoNEET-type"/>
    <property type="match status" value="1"/>
</dbReference>
<evidence type="ECO:0000256" key="7">
    <source>
        <dbReference type="ARBA" id="ARBA00023004"/>
    </source>
</evidence>
<dbReference type="InterPro" id="IPR018967">
    <property type="entry name" value="FeS-contain_CDGSH-typ"/>
</dbReference>
<sequence>MHALAQIVKVSLPNYLSSLPIPDSLGGWFHLSRVFGVAYVIRKNVAPRLCYYARQCQGGPAVKESEWVNKKLKKEVPKVVDSFDIEDVGDKKVFCRCWKSKKFPYCDGSHTGHNTDTGDNVGPLIIKKKDN</sequence>
<keyword evidence="7 10" id="KW-0408">Iron</keyword>
<protein>
    <recommendedName>
        <fullName evidence="10">CDGSH iron-sulfur domain-containing protein 2 homologue</fullName>
    </recommendedName>
</protein>
<dbReference type="Proteomes" id="UP000677054">
    <property type="component" value="Unassembled WGS sequence"/>
</dbReference>
<dbReference type="EMBL" id="LR901212">
    <property type="protein sequence ID" value="CAD7248075.1"/>
    <property type="molecule type" value="Genomic_DNA"/>
</dbReference>
<evidence type="ECO:0000313" key="13">
    <source>
        <dbReference type="Proteomes" id="UP000677054"/>
    </source>
</evidence>
<evidence type="ECO:0000313" key="12">
    <source>
        <dbReference type="EMBL" id="CAD7248075.1"/>
    </source>
</evidence>
<keyword evidence="3" id="KW-0812">Transmembrane</keyword>
<dbReference type="GO" id="GO:0005741">
    <property type="term" value="C:mitochondrial outer membrane"/>
    <property type="evidence" value="ECO:0007669"/>
    <property type="project" value="TreeGrafter"/>
</dbReference>
<evidence type="ECO:0000256" key="6">
    <source>
        <dbReference type="ARBA" id="ARBA00022989"/>
    </source>
</evidence>
<dbReference type="AlphaFoldDB" id="A0A7R8XIZ9"/>
<keyword evidence="5 10" id="KW-0479">Metal-binding</keyword>
<feature type="domain" description="Iron-binding zinc finger CDGSH type" evidence="11">
    <location>
        <begin position="78"/>
        <end position="116"/>
    </location>
</feature>
<dbReference type="SMART" id="SM00704">
    <property type="entry name" value="ZnF_CDGSH"/>
    <property type="match status" value="1"/>
</dbReference>
<evidence type="ECO:0000256" key="3">
    <source>
        <dbReference type="ARBA" id="ARBA00022692"/>
    </source>
</evidence>
<dbReference type="InterPro" id="IPR045131">
    <property type="entry name" value="CISD1/2"/>
</dbReference>
<dbReference type="GO" id="GO:0051537">
    <property type="term" value="F:2 iron, 2 sulfur cluster binding"/>
    <property type="evidence" value="ECO:0007669"/>
    <property type="project" value="UniProtKB-UniRule"/>
</dbReference>
<dbReference type="InterPro" id="IPR019610">
    <property type="entry name" value="FeS-contain_mitoNEET_N"/>
</dbReference>
<evidence type="ECO:0000259" key="11">
    <source>
        <dbReference type="SMART" id="SM00704"/>
    </source>
</evidence>
<evidence type="ECO:0000256" key="8">
    <source>
        <dbReference type="ARBA" id="ARBA00023014"/>
    </source>
</evidence>
<name>A0A7R8XIZ9_9CRUS</name>
<accession>A0A7R8XIZ9</accession>
<comment type="similarity">
    <text evidence="2 10">Belongs to the CISD protein family. CISD2 subfamily.</text>
</comment>
<evidence type="ECO:0000256" key="9">
    <source>
        <dbReference type="ARBA" id="ARBA00023136"/>
    </source>
</evidence>
<comment type="cofactor">
    <cofactor evidence="10">
        <name>[2Fe-2S] cluster</name>
        <dbReference type="ChEBI" id="CHEBI:190135"/>
    </cofactor>
    <text evidence="10">Binds 1 [2Fe-2S] cluster.</text>
</comment>
<evidence type="ECO:0000256" key="1">
    <source>
        <dbReference type="ARBA" id="ARBA00004167"/>
    </source>
</evidence>
<dbReference type="Pfam" id="PF09360">
    <property type="entry name" value="zf-CDGSH"/>
    <property type="match status" value="1"/>
</dbReference>
<dbReference type="InterPro" id="IPR042216">
    <property type="entry name" value="MitoNEET_CISD"/>
</dbReference>
<keyword evidence="10" id="KW-0256">Endoplasmic reticulum</keyword>
<dbReference type="Pfam" id="PF10660">
    <property type="entry name" value="MitoNEET_N"/>
    <property type="match status" value="1"/>
</dbReference>
<keyword evidence="8 10" id="KW-0411">Iron-sulfur</keyword>
<evidence type="ECO:0000256" key="5">
    <source>
        <dbReference type="ARBA" id="ARBA00022723"/>
    </source>
</evidence>
<keyword evidence="6" id="KW-1133">Transmembrane helix</keyword>
<organism evidence="12">
    <name type="scientific">Darwinula stevensoni</name>
    <dbReference type="NCBI Taxonomy" id="69355"/>
    <lineage>
        <taxon>Eukaryota</taxon>
        <taxon>Metazoa</taxon>
        <taxon>Ecdysozoa</taxon>
        <taxon>Arthropoda</taxon>
        <taxon>Crustacea</taxon>
        <taxon>Oligostraca</taxon>
        <taxon>Ostracoda</taxon>
        <taxon>Podocopa</taxon>
        <taxon>Podocopida</taxon>
        <taxon>Darwinulocopina</taxon>
        <taxon>Darwinuloidea</taxon>
        <taxon>Darwinulidae</taxon>
        <taxon>Darwinula</taxon>
    </lineage>
</organism>
<comment type="subcellular location">
    <subcellularLocation>
        <location evidence="10">Endoplasmic reticulum membrane</location>
        <topology evidence="10">Single-pass membrane protein</topology>
    </subcellularLocation>
    <subcellularLocation>
        <location evidence="1">Membrane</location>
        <topology evidence="1">Single-pass membrane protein</topology>
    </subcellularLocation>
</comment>
<dbReference type="GO" id="GO:0010506">
    <property type="term" value="P:regulation of autophagy"/>
    <property type="evidence" value="ECO:0007669"/>
    <property type="project" value="UniProtKB-UniRule"/>
</dbReference>
<proteinExistence type="inferred from homology"/>
<keyword evidence="9" id="KW-0472">Membrane</keyword>
<gene>
    <name evidence="12" type="ORF">DSTB1V02_LOCUS7898</name>
</gene>
<dbReference type="PANTHER" id="PTHR13680:SF5">
    <property type="entry name" value="CDGSH IRON-SULFUR DOMAIN-CONTAINING PROTEIN 1"/>
    <property type="match status" value="1"/>
</dbReference>
<evidence type="ECO:0000256" key="2">
    <source>
        <dbReference type="ARBA" id="ARBA00008624"/>
    </source>
</evidence>
<evidence type="ECO:0000256" key="4">
    <source>
        <dbReference type="ARBA" id="ARBA00022714"/>
    </source>
</evidence>
<keyword evidence="4 10" id="KW-0001">2Fe-2S</keyword>
<keyword evidence="13" id="KW-1185">Reference proteome</keyword>
<dbReference type="EMBL" id="CAJPEV010001695">
    <property type="protein sequence ID" value="CAG0893909.1"/>
    <property type="molecule type" value="Genomic_DNA"/>
</dbReference>